<name>U2YZ04_9RHOB</name>
<dbReference type="Proteomes" id="UP000016566">
    <property type="component" value="Unassembled WGS sequence"/>
</dbReference>
<keyword evidence="1 3" id="KW-0808">Transferase</keyword>
<accession>U2YZ04</accession>
<dbReference type="PANTHER" id="PTHR43072:SF23">
    <property type="entry name" value="UPF0039 PROTEIN C11D3.02C"/>
    <property type="match status" value="1"/>
</dbReference>
<comment type="caution">
    <text evidence="3">The sequence shown here is derived from an EMBL/GenBank/DDBJ whole genome shotgun (WGS) entry which is preliminary data.</text>
</comment>
<organism evidence="3 4">
    <name type="scientific">Limimaricola cinnabarinus LL-001</name>
    <dbReference type="NCBI Taxonomy" id="1337093"/>
    <lineage>
        <taxon>Bacteria</taxon>
        <taxon>Pseudomonadati</taxon>
        <taxon>Pseudomonadota</taxon>
        <taxon>Alphaproteobacteria</taxon>
        <taxon>Rhodobacterales</taxon>
        <taxon>Paracoccaceae</taxon>
        <taxon>Limimaricola</taxon>
    </lineage>
</organism>
<dbReference type="Gene3D" id="3.40.630.30">
    <property type="match status" value="1"/>
</dbReference>
<proteinExistence type="predicted"/>
<reference evidence="3" key="1">
    <citation type="journal article" date="2013" name="Genome Announc.">
        <title>Draft Genome Sequence of Loktanella cinnabarina LL-001T, Isolated from Deep-Sea Floor Sediment.</title>
        <authorList>
            <person name="Nishi S."/>
            <person name="Tsubouchi T."/>
            <person name="Takaki Y."/>
            <person name="Koyanagi R."/>
            <person name="Satoh N."/>
            <person name="Maruyama T."/>
            <person name="Hatada Y."/>
        </authorList>
    </citation>
    <scope>NUCLEOTIDE SEQUENCE [LARGE SCALE GENOMIC DNA]</scope>
    <source>
        <strain evidence="3">LL-001</strain>
    </source>
</reference>
<dbReference type="InterPro" id="IPR016181">
    <property type="entry name" value="Acyl_CoA_acyltransferase"/>
</dbReference>
<sequence length="62" mass="7035">MERLFETARAADKHVMVACVTAENAAGIAFHERMGFERTGTMPEVGRKFGRWLDLAILQKRL</sequence>
<evidence type="ECO:0000256" key="1">
    <source>
        <dbReference type="ARBA" id="ARBA00022679"/>
    </source>
</evidence>
<dbReference type="Pfam" id="PF13420">
    <property type="entry name" value="Acetyltransf_4"/>
    <property type="match status" value="1"/>
</dbReference>
<keyword evidence="4" id="KW-1185">Reference proteome</keyword>
<dbReference type="STRING" id="1337093.MBELCI_0104"/>
<protein>
    <submittedName>
        <fullName evidence="3">GCN5-related N-acetyltransferase</fullName>
    </submittedName>
</protein>
<dbReference type="eggNOG" id="COG1247">
    <property type="taxonomic scope" value="Bacteria"/>
</dbReference>
<evidence type="ECO:0000313" key="3">
    <source>
        <dbReference type="EMBL" id="GAD54052.1"/>
    </source>
</evidence>
<gene>
    <name evidence="3" type="ORF">MBELCI_0104</name>
</gene>
<evidence type="ECO:0000256" key="2">
    <source>
        <dbReference type="ARBA" id="ARBA00023315"/>
    </source>
</evidence>
<keyword evidence="2" id="KW-0012">Acyltransferase</keyword>
<dbReference type="PANTHER" id="PTHR43072">
    <property type="entry name" value="N-ACETYLTRANSFERASE"/>
    <property type="match status" value="1"/>
</dbReference>
<dbReference type="EMBL" id="BATB01000001">
    <property type="protein sequence ID" value="GAD54052.1"/>
    <property type="molecule type" value="Genomic_DNA"/>
</dbReference>
<dbReference type="AlphaFoldDB" id="U2YZ04"/>
<dbReference type="GO" id="GO:0016747">
    <property type="term" value="F:acyltransferase activity, transferring groups other than amino-acyl groups"/>
    <property type="evidence" value="ECO:0007669"/>
    <property type="project" value="TreeGrafter"/>
</dbReference>
<dbReference type="SUPFAM" id="SSF55729">
    <property type="entry name" value="Acyl-CoA N-acyltransferases (Nat)"/>
    <property type="match status" value="1"/>
</dbReference>
<evidence type="ECO:0000313" key="4">
    <source>
        <dbReference type="Proteomes" id="UP000016566"/>
    </source>
</evidence>